<dbReference type="GeneID" id="65129727"/>
<sequence>MRWDKLSMKEKGELMKLYMSGGVLSISEMKKHYNSYADGGDAYIAKKAEEARLAALERSRAMTKPIVPMVPNPLSQEDFEKNQDDIQKFVKKKLQSLEDEGRIRTIPSLSSQLKAKTYYADKGVENYVREVDNPNGIYAVGKYQSLVPGQSCMSTASGTYCKSITGNQSFAADPAKYGFKRIPNSEVLPGDIVQIINPANNIPIHAMIYDSMGEDGKPRYNYSSGGEDKTSIVKKGKYPVPNDKLHTYRFVGNHADSIRWKREYNRKAFGGPLRDEYDNPEQYYDYNTAEEAGGMYDEKSKHWASRDPRTGMILKNPKHPTFALAIREDQSSGYTPFIDTSTGRYFTLKPEEYATAPNKLTLRRVNLFQNGGLEDAISYQTQEEQRQTAHNNNNYWGALSLEKKAKALQYYGKMGVNSLKEVVEYYNSSPEEIRNHILKESEDLTDDLVFASHYNQLRGLKNDTDTTSLKYSMRAFRLAGVPDVVNASYHGNAVEESGGDFYKSQLNGGPGYGRDQRERWTIEVQTKNGKKIRIRKPNERWLTYVNNTPDTYTNDDRETIWSIGALTDYTPGGMYKQEWNKGQSSYKDTKKAQRDATSGKLSVDENSVLLRQTFFRPANGKSDNTRKAAGRILSTILSENQIDTSRITKMP</sequence>
<keyword evidence="3" id="KW-1185">Reference proteome</keyword>
<proteinExistence type="predicted"/>
<organism evidence="2 3">
    <name type="scientific">uncultured phage cr111_1</name>
    <dbReference type="NCBI Taxonomy" id="2772071"/>
    <lineage>
        <taxon>Viruses</taxon>
        <taxon>Duplodnaviria</taxon>
        <taxon>Heunggongvirae</taxon>
        <taxon>Uroviricota</taxon>
        <taxon>Caudoviricetes</taxon>
        <taxon>Crassvirales</taxon>
        <taxon>Steigviridae</taxon>
        <taxon>Asinivirinae</taxon>
        <taxon>Lahndsivirus</taxon>
        <taxon>Lahndsivirus rarus</taxon>
    </lineage>
</organism>
<evidence type="ECO:0000313" key="2">
    <source>
        <dbReference type="EMBL" id="QOR59206.1"/>
    </source>
</evidence>
<protein>
    <submittedName>
        <fullName evidence="2">Uncharacterized protein</fullName>
    </submittedName>
</protein>
<dbReference type="EMBL" id="MT774387">
    <property type="protein sequence ID" value="QOR59206.1"/>
    <property type="molecule type" value="Genomic_DNA"/>
</dbReference>
<evidence type="ECO:0000313" key="3">
    <source>
        <dbReference type="Proteomes" id="UP000594132"/>
    </source>
</evidence>
<reference evidence="2 3" key="1">
    <citation type="submission" date="2020-07" db="EMBL/GenBank/DDBJ databases">
        <title>Taxonomic proposal: Crassvirales, a new order of highly abundant and diverse bacterial viruses.</title>
        <authorList>
            <person name="Shkoporov A.N."/>
            <person name="Stockdale S.R."/>
            <person name="Guerin E."/>
            <person name="Ross R.P."/>
            <person name="Hill C."/>
        </authorList>
    </citation>
    <scope>NUCLEOTIDE SEQUENCE [LARGE SCALE GENOMIC DNA]</scope>
</reference>
<feature type="region of interest" description="Disordered" evidence="1">
    <location>
        <begin position="581"/>
        <end position="600"/>
    </location>
</feature>
<dbReference type="RefSeq" id="YP_010111364.1">
    <property type="nucleotide sequence ID" value="NC_055880.1"/>
</dbReference>
<dbReference type="KEGG" id="vg:65129727"/>
<evidence type="ECO:0000256" key="1">
    <source>
        <dbReference type="SAM" id="MobiDB-lite"/>
    </source>
</evidence>
<dbReference type="Proteomes" id="UP000594132">
    <property type="component" value="Segment"/>
</dbReference>
<name>A0A7M1RY44_9CAUD</name>
<accession>A0A7M1RY44</accession>